<dbReference type="InterPro" id="IPR041732">
    <property type="entry name" value="RF3_GTP-bd"/>
</dbReference>
<comment type="function">
    <text evidence="7">Increases the formation of ribosomal termination complexes and stimulates activities of RF-1 and RF-2. It binds guanine nucleotides and has strong preference for UGA stop codons. It may interact directly with the ribosome. The stimulation of RF-1 and RF-2 is significantly reduced by GTP and GDP, but not by GMP.</text>
</comment>
<dbReference type="PANTHER" id="PTHR43556">
    <property type="entry name" value="PEPTIDE CHAIN RELEASE FACTOR RF3"/>
    <property type="match status" value="1"/>
</dbReference>
<dbReference type="InterPro" id="IPR000795">
    <property type="entry name" value="T_Tr_GTP-bd_dom"/>
</dbReference>
<dbReference type="InterPro" id="IPR038467">
    <property type="entry name" value="RF3_dom_3_sf"/>
</dbReference>
<dbReference type="InterPro" id="IPR027417">
    <property type="entry name" value="P-loop_NTPase"/>
</dbReference>
<evidence type="ECO:0000256" key="6">
    <source>
        <dbReference type="ARBA" id="ARBA00023134"/>
    </source>
</evidence>
<organism evidence="10 11">
    <name type="scientific">Synoicihabitans lomoniglobus</name>
    <dbReference type="NCBI Taxonomy" id="2909285"/>
    <lineage>
        <taxon>Bacteria</taxon>
        <taxon>Pseudomonadati</taxon>
        <taxon>Verrucomicrobiota</taxon>
        <taxon>Opitutia</taxon>
        <taxon>Opitutales</taxon>
        <taxon>Opitutaceae</taxon>
        <taxon>Synoicihabitans</taxon>
    </lineage>
</organism>
<dbReference type="GO" id="GO:0016150">
    <property type="term" value="F:translation release factor activity, codon nonspecific"/>
    <property type="evidence" value="ECO:0007669"/>
    <property type="project" value="TreeGrafter"/>
</dbReference>
<dbReference type="EMBL" id="CP119075">
    <property type="protein sequence ID" value="WED66276.1"/>
    <property type="molecule type" value="Genomic_DNA"/>
</dbReference>
<dbReference type="Pfam" id="PF16658">
    <property type="entry name" value="RF3_C"/>
    <property type="match status" value="1"/>
</dbReference>
<dbReference type="AlphaFoldDB" id="A0AAF0CQS1"/>
<evidence type="ECO:0000256" key="8">
    <source>
        <dbReference type="NCBIfam" id="TIGR00503"/>
    </source>
</evidence>
<dbReference type="Gene3D" id="3.40.50.300">
    <property type="entry name" value="P-loop containing nucleotide triphosphate hydrolases"/>
    <property type="match status" value="2"/>
</dbReference>
<comment type="similarity">
    <text evidence="2 7">Belongs to the TRAFAC class translation factor GTPase superfamily. Classic translation factor GTPase family. PrfC subfamily.</text>
</comment>
<dbReference type="FunFam" id="3.40.50.300:FF:000542">
    <property type="entry name" value="Peptide chain release factor 3"/>
    <property type="match status" value="1"/>
</dbReference>
<dbReference type="GO" id="GO:0005525">
    <property type="term" value="F:GTP binding"/>
    <property type="evidence" value="ECO:0007669"/>
    <property type="project" value="UniProtKB-UniRule"/>
</dbReference>
<feature type="domain" description="Tr-type G" evidence="9">
    <location>
        <begin position="22"/>
        <end position="293"/>
    </location>
</feature>
<dbReference type="NCBIfam" id="TIGR00503">
    <property type="entry name" value="prfC"/>
    <property type="match status" value="1"/>
</dbReference>
<keyword evidence="11" id="KW-1185">Reference proteome</keyword>
<dbReference type="GO" id="GO:0005829">
    <property type="term" value="C:cytosol"/>
    <property type="evidence" value="ECO:0007669"/>
    <property type="project" value="TreeGrafter"/>
</dbReference>
<keyword evidence="4 7" id="KW-0547">Nucleotide-binding</keyword>
<dbReference type="NCBIfam" id="NF001964">
    <property type="entry name" value="PRK00741.1"/>
    <property type="match status" value="1"/>
</dbReference>
<dbReference type="PROSITE" id="PS00301">
    <property type="entry name" value="G_TR_1"/>
    <property type="match status" value="1"/>
</dbReference>
<dbReference type="GO" id="GO:0006449">
    <property type="term" value="P:regulation of translational termination"/>
    <property type="evidence" value="ECO:0007669"/>
    <property type="project" value="UniProtKB-UniRule"/>
</dbReference>
<name>A0AAF0CQS1_9BACT</name>
<dbReference type="InterPro" id="IPR004548">
    <property type="entry name" value="PrfC"/>
</dbReference>
<evidence type="ECO:0000256" key="7">
    <source>
        <dbReference type="HAMAP-Rule" id="MF_00072"/>
    </source>
</evidence>
<dbReference type="InterPro" id="IPR053905">
    <property type="entry name" value="EF-G-like_DII"/>
</dbReference>
<evidence type="ECO:0000313" key="10">
    <source>
        <dbReference type="EMBL" id="WED66276.1"/>
    </source>
</evidence>
<dbReference type="InterPro" id="IPR032090">
    <property type="entry name" value="RF3_C"/>
</dbReference>
<evidence type="ECO:0000259" key="9">
    <source>
        <dbReference type="PROSITE" id="PS51722"/>
    </source>
</evidence>
<dbReference type="NCBIfam" id="TIGR00231">
    <property type="entry name" value="small_GTP"/>
    <property type="match status" value="1"/>
</dbReference>
<dbReference type="SUPFAM" id="SSF52540">
    <property type="entry name" value="P-loop containing nucleoside triphosphate hydrolases"/>
    <property type="match status" value="1"/>
</dbReference>
<feature type="binding site" evidence="7">
    <location>
        <begin position="99"/>
        <end position="103"/>
    </location>
    <ligand>
        <name>GTP</name>
        <dbReference type="ChEBI" id="CHEBI:37565"/>
    </ligand>
</feature>
<dbReference type="CDD" id="cd03689">
    <property type="entry name" value="RF3_II"/>
    <property type="match status" value="1"/>
</dbReference>
<evidence type="ECO:0000256" key="5">
    <source>
        <dbReference type="ARBA" id="ARBA00022917"/>
    </source>
</evidence>
<dbReference type="GO" id="GO:0003924">
    <property type="term" value="F:GTPase activity"/>
    <property type="evidence" value="ECO:0007669"/>
    <property type="project" value="InterPro"/>
</dbReference>
<comment type="subcellular location">
    <subcellularLocation>
        <location evidence="1 7">Cytoplasm</location>
    </subcellularLocation>
</comment>
<dbReference type="InterPro" id="IPR031157">
    <property type="entry name" value="G_TR_CS"/>
</dbReference>
<reference evidence="10" key="1">
    <citation type="submission" date="2023-03" db="EMBL/GenBank/DDBJ databases">
        <title>Lomoglobus Profundus gen. nov., sp. nov., a novel member of the phylum Verrucomicrobia, isolated from deep-marine sediment of South China Sea.</title>
        <authorList>
            <person name="Ahmad T."/>
            <person name="Ishaq S.E."/>
            <person name="Wang F."/>
        </authorList>
    </citation>
    <scope>NUCLEOTIDE SEQUENCE</scope>
    <source>
        <strain evidence="10">LMO-M01</strain>
    </source>
</reference>
<evidence type="ECO:0000256" key="1">
    <source>
        <dbReference type="ARBA" id="ARBA00004496"/>
    </source>
</evidence>
<accession>A0AAF0CQS1</accession>
<dbReference type="InterPro" id="IPR009000">
    <property type="entry name" value="Transl_B-barrel_sf"/>
</dbReference>
<dbReference type="InterPro" id="IPR035647">
    <property type="entry name" value="EFG_III/V"/>
</dbReference>
<feature type="binding site" evidence="7">
    <location>
        <begin position="153"/>
        <end position="156"/>
    </location>
    <ligand>
        <name>GTP</name>
        <dbReference type="ChEBI" id="CHEBI:37565"/>
    </ligand>
</feature>
<dbReference type="Gene3D" id="3.30.70.3280">
    <property type="entry name" value="Peptide chain release factor 3, domain III"/>
    <property type="match status" value="1"/>
</dbReference>
<evidence type="ECO:0000256" key="2">
    <source>
        <dbReference type="ARBA" id="ARBA00009978"/>
    </source>
</evidence>
<dbReference type="SUPFAM" id="SSF50447">
    <property type="entry name" value="Translation proteins"/>
    <property type="match status" value="1"/>
</dbReference>
<dbReference type="Pfam" id="PF00009">
    <property type="entry name" value="GTP_EFTU"/>
    <property type="match status" value="1"/>
</dbReference>
<dbReference type="HAMAP" id="MF_00072">
    <property type="entry name" value="Rel_fac_3"/>
    <property type="match status" value="1"/>
</dbReference>
<dbReference type="PANTHER" id="PTHR43556:SF2">
    <property type="entry name" value="PEPTIDE CHAIN RELEASE FACTOR RF3"/>
    <property type="match status" value="1"/>
</dbReference>
<evidence type="ECO:0000256" key="3">
    <source>
        <dbReference type="ARBA" id="ARBA00022490"/>
    </source>
</evidence>
<dbReference type="KEGG" id="slom:PXH66_05370"/>
<dbReference type="InterPro" id="IPR005225">
    <property type="entry name" value="Small_GTP-bd"/>
</dbReference>
<protein>
    <recommendedName>
        <fullName evidence="7 8">Peptide chain release factor 3</fullName>
        <shortName evidence="7">RF-3</shortName>
    </recommendedName>
</protein>
<evidence type="ECO:0000256" key="4">
    <source>
        <dbReference type="ARBA" id="ARBA00022741"/>
    </source>
</evidence>
<evidence type="ECO:0000313" key="11">
    <source>
        <dbReference type="Proteomes" id="UP001218638"/>
    </source>
</evidence>
<feature type="binding site" evidence="7">
    <location>
        <begin position="31"/>
        <end position="38"/>
    </location>
    <ligand>
        <name>GTP</name>
        <dbReference type="ChEBI" id="CHEBI:37565"/>
    </ligand>
</feature>
<keyword evidence="3 7" id="KW-0963">Cytoplasm</keyword>
<keyword evidence="6 7" id="KW-0342">GTP-binding</keyword>
<proteinExistence type="inferred from homology"/>
<dbReference type="PROSITE" id="PS51722">
    <property type="entry name" value="G_TR_2"/>
    <property type="match status" value="1"/>
</dbReference>
<keyword evidence="5 7" id="KW-0648">Protein biosynthesis</keyword>
<dbReference type="GO" id="GO:0016149">
    <property type="term" value="F:translation release factor activity, codon specific"/>
    <property type="evidence" value="ECO:0007669"/>
    <property type="project" value="UniProtKB-UniRule"/>
</dbReference>
<gene>
    <name evidence="7" type="primary">prfC</name>
    <name evidence="10" type="ORF">PXH66_05370</name>
</gene>
<dbReference type="SUPFAM" id="SSF54980">
    <property type="entry name" value="EF-G C-terminal domain-like"/>
    <property type="match status" value="1"/>
</dbReference>
<dbReference type="PRINTS" id="PR00315">
    <property type="entry name" value="ELONGATNFCT"/>
</dbReference>
<dbReference type="CDD" id="cd04169">
    <property type="entry name" value="RF3"/>
    <property type="match status" value="1"/>
</dbReference>
<dbReference type="Pfam" id="PF22042">
    <property type="entry name" value="EF-G_D2"/>
    <property type="match status" value="1"/>
</dbReference>
<dbReference type="Proteomes" id="UP001218638">
    <property type="component" value="Chromosome"/>
</dbReference>
<sequence length="558" mass="61813">MTLNRPQRTLAGFVMTPAQEIARRRTFAIISHPDAGKTTLTEKFLLYGNAVHLAGSVTARKNQRSTTSDWMALERQRGISVSSTVLQFDYRGHAVNLLDTPGHKDFSEDTYRVLTAVDAALMVIDAAKGIEPQTRKLFEVCRRRGVPIFTFINKCDRPTLDPLALIDELESVLGLAPVPVTWPLGNGPSFRGVYDLRHKDVHLFERTPGGAFRSPESVSDLSDPIVKEKLDPDDYAAAVEQLEMLEGAGHAFDLAAVHAGQQTPVFFGSAVNNFGVDLLLQGFLHDSIPPTSRNSVAMNSPGMPAPTDAREVSVTHEKFSAFVFKIQANMDPKHRDRIAFVRVCSGKFSRDMVVTHQRTGKSVRLSSAHKLFGQDRETVDEAWPGDVIGLVGHDAFGIGDTLTEDRTIAYDEIPRFAPEVFAWLTNPTPADAKKYRAGLEQLLLEGVMQSFEVRHAPPGATLLAAVGPLQFEVVQARLETEYNAKSRLTPAPFEHLRWIAPHPSLDTPENLLMPGGVNLGSDKFDHPVILFPNDWTMDYFVEKNPDLKLHDQPIELVE</sequence>